<dbReference type="Proteomes" id="UP000826656">
    <property type="component" value="Unassembled WGS sequence"/>
</dbReference>
<comment type="caution">
    <text evidence="2">The sequence shown here is derived from an EMBL/GenBank/DDBJ whole genome shotgun (WGS) entry which is preliminary data.</text>
</comment>
<feature type="region of interest" description="Disordered" evidence="1">
    <location>
        <begin position="264"/>
        <end position="286"/>
    </location>
</feature>
<reference evidence="2 3" key="1">
    <citation type="journal article" date="2021" name="bioRxiv">
        <title>Chromosome-scale and haplotype-resolved genome assembly of a tetraploid potato cultivar.</title>
        <authorList>
            <person name="Sun H."/>
            <person name="Jiao W.-B."/>
            <person name="Krause K."/>
            <person name="Campoy J.A."/>
            <person name="Goel M."/>
            <person name="Folz-Donahue K."/>
            <person name="Kukat C."/>
            <person name="Huettel B."/>
            <person name="Schneeberger K."/>
        </authorList>
    </citation>
    <scope>NUCLEOTIDE SEQUENCE [LARGE SCALE GENOMIC DNA]</scope>
    <source>
        <strain evidence="2">SolTubOtavaFocal</strain>
        <tissue evidence="2">Leaves</tissue>
    </source>
</reference>
<evidence type="ECO:0000256" key="1">
    <source>
        <dbReference type="SAM" id="MobiDB-lite"/>
    </source>
</evidence>
<feature type="compositionally biased region" description="Low complexity" evidence="1">
    <location>
        <begin position="264"/>
        <end position="278"/>
    </location>
</feature>
<gene>
    <name evidence="2" type="ORF">KY290_011203</name>
</gene>
<feature type="region of interest" description="Disordered" evidence="1">
    <location>
        <begin position="422"/>
        <end position="483"/>
    </location>
</feature>
<dbReference type="EMBL" id="JAIVGD010000005">
    <property type="protein sequence ID" value="KAH0774066.1"/>
    <property type="molecule type" value="Genomic_DNA"/>
</dbReference>
<organism evidence="2 3">
    <name type="scientific">Solanum tuberosum</name>
    <name type="common">Potato</name>
    <dbReference type="NCBI Taxonomy" id="4113"/>
    <lineage>
        <taxon>Eukaryota</taxon>
        <taxon>Viridiplantae</taxon>
        <taxon>Streptophyta</taxon>
        <taxon>Embryophyta</taxon>
        <taxon>Tracheophyta</taxon>
        <taxon>Spermatophyta</taxon>
        <taxon>Magnoliopsida</taxon>
        <taxon>eudicotyledons</taxon>
        <taxon>Gunneridae</taxon>
        <taxon>Pentapetalae</taxon>
        <taxon>asterids</taxon>
        <taxon>lamiids</taxon>
        <taxon>Solanales</taxon>
        <taxon>Solanaceae</taxon>
        <taxon>Solanoideae</taxon>
        <taxon>Solaneae</taxon>
        <taxon>Solanum</taxon>
    </lineage>
</organism>
<evidence type="ECO:0000313" key="2">
    <source>
        <dbReference type="EMBL" id="KAH0774066.1"/>
    </source>
</evidence>
<feature type="compositionally biased region" description="Basic and acidic residues" evidence="1">
    <location>
        <begin position="443"/>
        <end position="455"/>
    </location>
</feature>
<proteinExistence type="predicted"/>
<sequence length="483" mass="53211">MEKESGKIIEHYQKIIYDNLPLYCTHCKHQGHEENKCRLLVRKTVSQGDQLGDEVGRDFALMQPDSEANNTEQLKGDSRDFLNDKRVGQKDIEKLVGDQNIGQQLAEKINLNKDNSLAISAGVTGGNQIAKRTEIRTSELNVSVVATTENQILVPSREIVQHQMDVSGGCNNQQCVVIGDIVDHVRVKEHNSETIAKALVTTSQSDSGQQLNGNGVGNQSATDARLNIEITVASKPIDLQAENSNREENASGNWTLIAHKNSVGSRIGSSTSRSNSSSQEKGATKCVDRNLTLPTQNVFEPLLATGKIQLEHCMEKGMSSLSHAKSTNDLIISKVKQGEISVSRWADLVDEEEQVSPSPLNRKLSPEAPIFAPKSVIAKKNESGALALGISQCIDLGEEFFEEDEEDNMLDICFDKVARDGDLSPRQQRSGSNKSKKKTHGRHSWDGKVTEEFVPRHLPMRLAKQNHMIVSTTSTRSNKSKKN</sequence>
<evidence type="ECO:0008006" key="4">
    <source>
        <dbReference type="Google" id="ProtNLM"/>
    </source>
</evidence>
<evidence type="ECO:0000313" key="3">
    <source>
        <dbReference type="Proteomes" id="UP000826656"/>
    </source>
</evidence>
<protein>
    <recommendedName>
        <fullName evidence="4">NB-ARC domain containing protein</fullName>
    </recommendedName>
</protein>
<name>A0ABQ7W020_SOLTU</name>
<accession>A0ABQ7W020</accession>
<keyword evidence="3" id="KW-1185">Reference proteome</keyword>